<dbReference type="Proteomes" id="UP001597286">
    <property type="component" value="Unassembled WGS sequence"/>
</dbReference>
<proteinExistence type="predicted"/>
<dbReference type="RefSeq" id="WP_378487491.1">
    <property type="nucleotide sequence ID" value="NZ_JBHUFB010000020.1"/>
</dbReference>
<keyword evidence="1" id="KW-0472">Membrane</keyword>
<reference evidence="3" key="1">
    <citation type="journal article" date="2019" name="Int. J. Syst. Evol. Microbiol.">
        <title>The Global Catalogue of Microorganisms (GCM) 10K type strain sequencing project: providing services to taxonomists for standard genome sequencing and annotation.</title>
        <authorList>
            <consortium name="The Broad Institute Genomics Platform"/>
            <consortium name="The Broad Institute Genome Sequencing Center for Infectious Disease"/>
            <person name="Wu L."/>
            <person name="Ma J."/>
        </authorList>
    </citation>
    <scope>NUCLEOTIDE SEQUENCE [LARGE SCALE GENOMIC DNA]</scope>
    <source>
        <strain evidence="3">DT72</strain>
    </source>
</reference>
<evidence type="ECO:0000256" key="1">
    <source>
        <dbReference type="SAM" id="Phobius"/>
    </source>
</evidence>
<protein>
    <recommendedName>
        <fullName evidence="4">DUF3093 domain-containing protein</fullName>
    </recommendedName>
</protein>
<evidence type="ECO:0008006" key="4">
    <source>
        <dbReference type="Google" id="ProtNLM"/>
    </source>
</evidence>
<sequence>MTDRGEPGEVAFAEPGAKWNAVALGPALCVVVLVADIFVGAGVHLLGLALFAAVLAGFVALQVLAARRHASVEVTATRLRCGSESLELADVAEVLPPADPMDEDLQPWETARVLGELSGVPRRRTPIGLRLVDGGTVRAWARDGDRLRSVLESAVGRAGRSDDEGSDR</sequence>
<evidence type="ECO:0000313" key="2">
    <source>
        <dbReference type="EMBL" id="MFD1815041.1"/>
    </source>
</evidence>
<feature type="transmembrane region" description="Helical" evidence="1">
    <location>
        <begin position="45"/>
        <end position="65"/>
    </location>
</feature>
<keyword evidence="3" id="KW-1185">Reference proteome</keyword>
<keyword evidence="1" id="KW-1133">Transmembrane helix</keyword>
<name>A0ABW4PAL7_9NOCA</name>
<accession>A0ABW4PAL7</accession>
<dbReference type="EMBL" id="JBHUFB010000020">
    <property type="protein sequence ID" value="MFD1815041.1"/>
    <property type="molecule type" value="Genomic_DNA"/>
</dbReference>
<feature type="transmembrane region" description="Helical" evidence="1">
    <location>
        <begin position="21"/>
        <end position="39"/>
    </location>
</feature>
<comment type="caution">
    <text evidence="2">The sequence shown here is derived from an EMBL/GenBank/DDBJ whole genome shotgun (WGS) entry which is preliminary data.</text>
</comment>
<gene>
    <name evidence="2" type="ORF">ACFSJG_22715</name>
</gene>
<evidence type="ECO:0000313" key="3">
    <source>
        <dbReference type="Proteomes" id="UP001597286"/>
    </source>
</evidence>
<organism evidence="2 3">
    <name type="scientific">Rhodococcus gannanensis</name>
    <dbReference type="NCBI Taxonomy" id="1960308"/>
    <lineage>
        <taxon>Bacteria</taxon>
        <taxon>Bacillati</taxon>
        <taxon>Actinomycetota</taxon>
        <taxon>Actinomycetes</taxon>
        <taxon>Mycobacteriales</taxon>
        <taxon>Nocardiaceae</taxon>
        <taxon>Rhodococcus</taxon>
    </lineage>
</organism>
<keyword evidence="1" id="KW-0812">Transmembrane</keyword>